<comment type="caution">
    <text evidence="1">The sequence shown here is derived from an EMBL/GenBank/DDBJ whole genome shotgun (WGS) entry which is preliminary data.</text>
</comment>
<protein>
    <submittedName>
        <fullName evidence="1">DNA topology modulation protein</fullName>
    </submittedName>
</protein>
<organism evidence="1 2">
    <name type="scientific">Amphibacillus indicireducens</name>
    <dbReference type="NCBI Taxonomy" id="1076330"/>
    <lineage>
        <taxon>Bacteria</taxon>
        <taxon>Bacillati</taxon>
        <taxon>Bacillota</taxon>
        <taxon>Bacilli</taxon>
        <taxon>Bacillales</taxon>
        <taxon>Bacillaceae</taxon>
        <taxon>Amphibacillus</taxon>
    </lineage>
</organism>
<evidence type="ECO:0000313" key="2">
    <source>
        <dbReference type="Proteomes" id="UP001501734"/>
    </source>
</evidence>
<reference evidence="2" key="1">
    <citation type="journal article" date="2019" name="Int. J. Syst. Evol. Microbiol.">
        <title>The Global Catalogue of Microorganisms (GCM) 10K type strain sequencing project: providing services to taxonomists for standard genome sequencing and annotation.</title>
        <authorList>
            <consortium name="The Broad Institute Genomics Platform"/>
            <consortium name="The Broad Institute Genome Sequencing Center for Infectious Disease"/>
            <person name="Wu L."/>
            <person name="Ma J."/>
        </authorList>
    </citation>
    <scope>NUCLEOTIDE SEQUENCE [LARGE SCALE GENOMIC DNA]</scope>
    <source>
        <strain evidence="2">JCM 17250</strain>
    </source>
</reference>
<dbReference type="EMBL" id="BAABDL010000051">
    <property type="protein sequence ID" value="GAA4065609.1"/>
    <property type="molecule type" value="Genomic_DNA"/>
</dbReference>
<dbReference type="InterPro" id="IPR052922">
    <property type="entry name" value="Cytidylate_Kinase-2"/>
</dbReference>
<dbReference type="Gene3D" id="3.40.50.300">
    <property type="entry name" value="P-loop containing nucleotide triphosphate hydrolases"/>
    <property type="match status" value="1"/>
</dbReference>
<dbReference type="RefSeq" id="WP_344911001.1">
    <property type="nucleotide sequence ID" value="NZ_BAABDL010000051.1"/>
</dbReference>
<evidence type="ECO:0000313" key="1">
    <source>
        <dbReference type="EMBL" id="GAA4065609.1"/>
    </source>
</evidence>
<dbReference type="NCBIfam" id="NF005994">
    <property type="entry name" value="PRK08118.1"/>
    <property type="match status" value="1"/>
</dbReference>
<keyword evidence="2" id="KW-1185">Reference proteome</keyword>
<dbReference type="PANTHER" id="PTHR37816:SF3">
    <property type="entry name" value="MODULATES DNA TOPOLOGY"/>
    <property type="match status" value="1"/>
</dbReference>
<accession>A0ABP7VF85</accession>
<dbReference type="Proteomes" id="UP001501734">
    <property type="component" value="Unassembled WGS sequence"/>
</dbReference>
<dbReference type="SUPFAM" id="SSF52540">
    <property type="entry name" value="P-loop containing nucleoside triphosphate hydrolases"/>
    <property type="match status" value="1"/>
</dbReference>
<proteinExistence type="predicted"/>
<sequence>MRKIAIIGSGGAGKSTLARQLSEKLAIDVYHLDALFWQPNWVLVSRETQREIQSRLVKQDSWIIDGNYGSTFDLRLTAADTIIFLDIHRVICLYRAFKRVIHYRNQTRPDMGEGCEERFDFKFFKWIWDFPQKRRPALIKMLEELSVEKNVIILSSLKEVRKFKKQNEG</sequence>
<dbReference type="InterPro" id="IPR027417">
    <property type="entry name" value="P-loop_NTPase"/>
</dbReference>
<name>A0ABP7VF85_9BACI</name>
<dbReference type="PANTHER" id="PTHR37816">
    <property type="entry name" value="YALI0E33011P"/>
    <property type="match status" value="1"/>
</dbReference>
<gene>
    <name evidence="1" type="ORF">GCM10022410_10070</name>
</gene>